<proteinExistence type="predicted"/>
<protein>
    <submittedName>
        <fullName evidence="1">Uncharacterized protein</fullName>
    </submittedName>
</protein>
<keyword evidence="2" id="KW-1185">Reference proteome</keyword>
<dbReference type="EMBL" id="JAWDGP010002704">
    <property type="protein sequence ID" value="KAK3780594.1"/>
    <property type="molecule type" value="Genomic_DNA"/>
</dbReference>
<evidence type="ECO:0000313" key="2">
    <source>
        <dbReference type="Proteomes" id="UP001283361"/>
    </source>
</evidence>
<reference evidence="1" key="1">
    <citation type="journal article" date="2023" name="G3 (Bethesda)">
        <title>A reference genome for the long-term kleptoplast-retaining sea slug Elysia crispata morphotype clarki.</title>
        <authorList>
            <person name="Eastman K.E."/>
            <person name="Pendleton A.L."/>
            <person name="Shaikh M.A."/>
            <person name="Suttiyut T."/>
            <person name="Ogas R."/>
            <person name="Tomko P."/>
            <person name="Gavelis G."/>
            <person name="Widhalm J.R."/>
            <person name="Wisecaver J.H."/>
        </authorList>
    </citation>
    <scope>NUCLEOTIDE SEQUENCE</scope>
    <source>
        <strain evidence="1">ECLA1</strain>
    </source>
</reference>
<dbReference type="Proteomes" id="UP001283361">
    <property type="component" value="Unassembled WGS sequence"/>
</dbReference>
<sequence>MKRSNSGSPSCQFNALRPALGGAAITACVVNRCEKGSEITRAISDSTPPDVTYFLKGWWECFIGSPVDLGAGSILLNGVGLELNHNYKWLTSRVSGSAAVPAACRASTSGQGGG</sequence>
<gene>
    <name evidence="1" type="ORF">RRG08_037532</name>
</gene>
<dbReference type="AlphaFoldDB" id="A0AAE1A3C9"/>
<name>A0AAE1A3C9_9GAST</name>
<organism evidence="1 2">
    <name type="scientific">Elysia crispata</name>
    <name type="common">lettuce slug</name>
    <dbReference type="NCBI Taxonomy" id="231223"/>
    <lineage>
        <taxon>Eukaryota</taxon>
        <taxon>Metazoa</taxon>
        <taxon>Spiralia</taxon>
        <taxon>Lophotrochozoa</taxon>
        <taxon>Mollusca</taxon>
        <taxon>Gastropoda</taxon>
        <taxon>Heterobranchia</taxon>
        <taxon>Euthyneura</taxon>
        <taxon>Panpulmonata</taxon>
        <taxon>Sacoglossa</taxon>
        <taxon>Placobranchoidea</taxon>
        <taxon>Plakobranchidae</taxon>
        <taxon>Elysia</taxon>
    </lineage>
</organism>
<comment type="caution">
    <text evidence="1">The sequence shown here is derived from an EMBL/GenBank/DDBJ whole genome shotgun (WGS) entry which is preliminary data.</text>
</comment>
<evidence type="ECO:0000313" key="1">
    <source>
        <dbReference type="EMBL" id="KAK3780594.1"/>
    </source>
</evidence>
<dbReference type="PROSITE" id="PS51257">
    <property type="entry name" value="PROKAR_LIPOPROTEIN"/>
    <property type="match status" value="1"/>
</dbReference>
<accession>A0AAE1A3C9</accession>